<name>A0A1E3INA5_9TREE</name>
<keyword evidence="2" id="KW-1185">Reference proteome</keyword>
<evidence type="ECO:0000313" key="1">
    <source>
        <dbReference type="EMBL" id="WVN89563.1"/>
    </source>
</evidence>
<reference evidence="1" key="1">
    <citation type="submission" date="2016-06" db="EMBL/GenBank/DDBJ databases">
        <authorList>
            <person name="Cuomo C."/>
            <person name="Litvintseva A."/>
            <person name="Heitman J."/>
            <person name="Chen Y."/>
            <person name="Sun S."/>
            <person name="Springer D."/>
            <person name="Dromer F."/>
            <person name="Young S."/>
            <person name="Zeng Q."/>
            <person name="Chapman S."/>
            <person name="Gujja S."/>
            <person name="Saif S."/>
            <person name="Birren B."/>
        </authorList>
    </citation>
    <scope>NUCLEOTIDE SEQUENCE</scope>
    <source>
        <strain evidence="1">CBS 7841</strain>
    </source>
</reference>
<proteinExistence type="predicted"/>
<dbReference type="GeneID" id="91088999"/>
<dbReference type="EMBL" id="CP143789">
    <property type="protein sequence ID" value="WVN89563.1"/>
    <property type="molecule type" value="Genomic_DNA"/>
</dbReference>
<sequence length="216" mass="24212">MSWPQTSFPFDPDSCYNGPPIDWSAQGPPASGIATDGTSFGNPPHPDDFATDLPASDDRNDHESFYGQMLHDYQELQKTVRDLEAKLAALTAHPLNKKDSKLRAQYVSLQEDSAKKDRTITTLKQTIEGCRVQIRGLISQIERLTQRVQTLQSGVPASNSSQPTTQFNSFQNVQWASQTGQLLEENQGTDSYLLAPQMEEGGNNQGDDDYRRRWYN</sequence>
<dbReference type="RefSeq" id="XP_066070263.1">
    <property type="nucleotide sequence ID" value="XM_066214166.1"/>
</dbReference>
<dbReference type="KEGG" id="cdep:91088999"/>
<gene>
    <name evidence="1" type="ORF">L203_104789</name>
</gene>
<reference evidence="1" key="2">
    <citation type="journal article" date="2022" name="Elife">
        <title>Obligate sexual reproduction of a homothallic fungus closely related to the Cryptococcus pathogenic species complex.</title>
        <authorList>
            <person name="Passer A.R."/>
            <person name="Clancey S.A."/>
            <person name="Shea T."/>
            <person name="David-Palma M."/>
            <person name="Averette A.F."/>
            <person name="Boekhout T."/>
            <person name="Porcel B.M."/>
            <person name="Nowrousian M."/>
            <person name="Cuomo C.A."/>
            <person name="Sun S."/>
            <person name="Heitman J."/>
            <person name="Coelho M.A."/>
        </authorList>
    </citation>
    <scope>NUCLEOTIDE SEQUENCE</scope>
    <source>
        <strain evidence="1">CBS 7841</strain>
    </source>
</reference>
<evidence type="ECO:0000313" key="2">
    <source>
        <dbReference type="Proteomes" id="UP000094043"/>
    </source>
</evidence>
<organism evidence="1 2">
    <name type="scientific">Cryptococcus depauperatus CBS 7841</name>
    <dbReference type="NCBI Taxonomy" id="1295531"/>
    <lineage>
        <taxon>Eukaryota</taxon>
        <taxon>Fungi</taxon>
        <taxon>Dikarya</taxon>
        <taxon>Basidiomycota</taxon>
        <taxon>Agaricomycotina</taxon>
        <taxon>Tremellomycetes</taxon>
        <taxon>Tremellales</taxon>
        <taxon>Cryptococcaceae</taxon>
        <taxon>Cryptococcus</taxon>
    </lineage>
</organism>
<dbReference type="Proteomes" id="UP000094043">
    <property type="component" value="Chromosome 6"/>
</dbReference>
<dbReference type="VEuPathDB" id="FungiDB:L203_02004"/>
<dbReference type="AlphaFoldDB" id="A0A1E3INA5"/>
<reference evidence="1" key="3">
    <citation type="submission" date="2024-01" db="EMBL/GenBank/DDBJ databases">
        <authorList>
            <person name="Coelho M.A."/>
            <person name="David-Palma M."/>
            <person name="Shea T."/>
            <person name="Sun S."/>
            <person name="Cuomo C.A."/>
            <person name="Heitman J."/>
        </authorList>
    </citation>
    <scope>NUCLEOTIDE SEQUENCE</scope>
    <source>
        <strain evidence="1">CBS 7841</strain>
    </source>
</reference>
<protein>
    <submittedName>
        <fullName evidence="1">Uncharacterized protein</fullName>
    </submittedName>
</protein>
<accession>A0A1E3INA5</accession>